<dbReference type="SUPFAM" id="SSF81321">
    <property type="entry name" value="Family A G protein-coupled receptor-like"/>
    <property type="match status" value="1"/>
</dbReference>
<dbReference type="Proteomes" id="UP000749559">
    <property type="component" value="Unassembled WGS sequence"/>
</dbReference>
<comment type="caution">
    <text evidence="2">The sequence shown here is derived from an EMBL/GenBank/DDBJ whole genome shotgun (WGS) entry which is preliminary data.</text>
</comment>
<dbReference type="Gene3D" id="1.20.1070.10">
    <property type="entry name" value="Rhodopsin 7-helix transmembrane proteins"/>
    <property type="match status" value="1"/>
</dbReference>
<keyword evidence="1" id="KW-0812">Transmembrane</keyword>
<keyword evidence="3" id="KW-1185">Reference proteome</keyword>
<proteinExistence type="predicted"/>
<reference evidence="2" key="1">
    <citation type="submission" date="2022-03" db="EMBL/GenBank/DDBJ databases">
        <authorList>
            <person name="Martin C."/>
        </authorList>
    </citation>
    <scope>NUCLEOTIDE SEQUENCE</scope>
</reference>
<feature type="transmembrane region" description="Helical" evidence="1">
    <location>
        <begin position="131"/>
        <end position="151"/>
    </location>
</feature>
<feature type="transmembrane region" description="Helical" evidence="1">
    <location>
        <begin position="171"/>
        <end position="192"/>
    </location>
</feature>
<feature type="transmembrane region" description="Helical" evidence="1">
    <location>
        <begin position="102"/>
        <end position="125"/>
    </location>
</feature>
<feature type="transmembrane region" description="Helical" evidence="1">
    <location>
        <begin position="292"/>
        <end position="315"/>
    </location>
</feature>
<protein>
    <recommendedName>
        <fullName evidence="4">G-protein coupled receptors family 1 profile domain-containing protein</fullName>
    </recommendedName>
</protein>
<evidence type="ECO:0000313" key="3">
    <source>
        <dbReference type="Proteomes" id="UP000749559"/>
    </source>
</evidence>
<gene>
    <name evidence="2" type="ORF">OFUS_LOCUS2834</name>
</gene>
<evidence type="ECO:0000313" key="2">
    <source>
        <dbReference type="EMBL" id="CAH1775538.1"/>
    </source>
</evidence>
<organism evidence="2 3">
    <name type="scientific">Owenia fusiformis</name>
    <name type="common">Polychaete worm</name>
    <dbReference type="NCBI Taxonomy" id="6347"/>
    <lineage>
        <taxon>Eukaryota</taxon>
        <taxon>Metazoa</taxon>
        <taxon>Spiralia</taxon>
        <taxon>Lophotrochozoa</taxon>
        <taxon>Annelida</taxon>
        <taxon>Polychaeta</taxon>
        <taxon>Sedentaria</taxon>
        <taxon>Canalipalpata</taxon>
        <taxon>Sabellida</taxon>
        <taxon>Oweniida</taxon>
        <taxon>Oweniidae</taxon>
        <taxon>Owenia</taxon>
    </lineage>
</organism>
<name>A0A8S4N4T4_OWEFU</name>
<dbReference type="AlphaFoldDB" id="A0A8S4N4T4"/>
<sequence>MSGNVEELKTNSSVDDVSEFTNFTMDRNNTSFFRDNVLQNASNLGLNETLNGTLDGMMQRSFQMKYGFIYILVFGSLGLYVNTNWLYCVYKVKSIHTRDNIFHINLTIANMVAMMRMMTISTLVSCKQHQLSILLGKVEVDVTILTLLCIIGMTRLKRLSNPYMRIPKRMLWCISFLPWALSGCITILVMFIPKSPLRIQWPAVGINSLIMLSIYGKMIYVLCKKNTSINPVSNISQGEVSFNSNYEVFITPPLSEVTTCNRAKKYIVENKRNRANATSDASLKLKNEYKRIMVNSLILLVTFLLIFCSFSILVWSRPLYKKFVSYTEIPEEVNWIHATLLLIAYNIYPFISFLKVEKLNKKLRDCYCGHTCWVLGLNDTTTTVEMSQIHI</sequence>
<feature type="transmembrane region" description="Helical" evidence="1">
    <location>
        <begin position="335"/>
        <end position="354"/>
    </location>
</feature>
<accession>A0A8S4N4T4</accession>
<dbReference type="EMBL" id="CAIIXF020000001">
    <property type="protein sequence ID" value="CAH1775538.1"/>
    <property type="molecule type" value="Genomic_DNA"/>
</dbReference>
<evidence type="ECO:0000256" key="1">
    <source>
        <dbReference type="SAM" id="Phobius"/>
    </source>
</evidence>
<feature type="transmembrane region" description="Helical" evidence="1">
    <location>
        <begin position="67"/>
        <end position="90"/>
    </location>
</feature>
<keyword evidence="1" id="KW-1133">Transmembrane helix</keyword>
<evidence type="ECO:0008006" key="4">
    <source>
        <dbReference type="Google" id="ProtNLM"/>
    </source>
</evidence>
<keyword evidence="1" id="KW-0472">Membrane</keyword>
<feature type="transmembrane region" description="Helical" evidence="1">
    <location>
        <begin position="204"/>
        <end position="223"/>
    </location>
</feature>